<evidence type="ECO:0000256" key="2">
    <source>
        <dbReference type="ARBA" id="ARBA00022475"/>
    </source>
</evidence>
<comment type="subcellular location">
    <subcellularLocation>
        <location evidence="1">Cell membrane</location>
        <topology evidence="1">Multi-pass membrane protein</topology>
    </subcellularLocation>
</comment>
<protein>
    <submittedName>
        <fullName evidence="10">ABC transporter permease</fullName>
    </submittedName>
</protein>
<dbReference type="EMBL" id="JACRSU010000001">
    <property type="protein sequence ID" value="MBC8539837.1"/>
    <property type="molecule type" value="Genomic_DNA"/>
</dbReference>
<gene>
    <name evidence="10" type="ORF">H8698_02465</name>
</gene>
<dbReference type="Pfam" id="PF12704">
    <property type="entry name" value="MacB_PCD"/>
    <property type="match status" value="1"/>
</dbReference>
<dbReference type="GO" id="GO:0005886">
    <property type="term" value="C:plasma membrane"/>
    <property type="evidence" value="ECO:0007669"/>
    <property type="project" value="UniProtKB-SubCell"/>
</dbReference>
<dbReference type="InterPro" id="IPR003838">
    <property type="entry name" value="ABC3_permease_C"/>
</dbReference>
<feature type="transmembrane region" description="Helical" evidence="7">
    <location>
        <begin position="300"/>
        <end position="326"/>
    </location>
</feature>
<feature type="transmembrane region" description="Helical" evidence="7">
    <location>
        <begin position="338"/>
        <end position="358"/>
    </location>
</feature>
<evidence type="ECO:0000256" key="1">
    <source>
        <dbReference type="ARBA" id="ARBA00004651"/>
    </source>
</evidence>
<feature type="domain" description="MacB-like periplasmic core" evidence="9">
    <location>
        <begin position="3"/>
        <end position="218"/>
    </location>
</feature>
<keyword evidence="2" id="KW-1003">Cell membrane</keyword>
<organism evidence="10 11">
    <name type="scientific">Congzhengia minquanensis</name>
    <dbReference type="NCBI Taxonomy" id="2763657"/>
    <lineage>
        <taxon>Bacteria</taxon>
        <taxon>Bacillati</taxon>
        <taxon>Bacillota</taxon>
        <taxon>Clostridia</taxon>
        <taxon>Eubacteriales</taxon>
        <taxon>Oscillospiraceae</taxon>
        <taxon>Congzhengia</taxon>
    </lineage>
</organism>
<evidence type="ECO:0000256" key="7">
    <source>
        <dbReference type="SAM" id="Phobius"/>
    </source>
</evidence>
<proteinExistence type="inferred from homology"/>
<comment type="similarity">
    <text evidence="6">Belongs to the ABC-4 integral membrane protein family.</text>
</comment>
<evidence type="ECO:0000259" key="8">
    <source>
        <dbReference type="Pfam" id="PF02687"/>
    </source>
</evidence>
<dbReference type="Pfam" id="PF02687">
    <property type="entry name" value="FtsX"/>
    <property type="match status" value="1"/>
</dbReference>
<comment type="caution">
    <text evidence="10">The sequence shown here is derived from an EMBL/GenBank/DDBJ whole genome shotgun (WGS) entry which is preliminary data.</text>
</comment>
<dbReference type="AlphaFoldDB" id="A0A926HTS3"/>
<dbReference type="InterPro" id="IPR050250">
    <property type="entry name" value="Macrolide_Exporter_MacB"/>
</dbReference>
<accession>A0A926HTS3</accession>
<feature type="transmembrane region" description="Helical" evidence="7">
    <location>
        <begin position="251"/>
        <end position="276"/>
    </location>
</feature>
<evidence type="ECO:0000256" key="5">
    <source>
        <dbReference type="ARBA" id="ARBA00023136"/>
    </source>
</evidence>
<dbReference type="InterPro" id="IPR025857">
    <property type="entry name" value="MacB_PCD"/>
</dbReference>
<dbReference type="GO" id="GO:0022857">
    <property type="term" value="F:transmembrane transporter activity"/>
    <property type="evidence" value="ECO:0007669"/>
    <property type="project" value="TreeGrafter"/>
</dbReference>
<evidence type="ECO:0000313" key="10">
    <source>
        <dbReference type="EMBL" id="MBC8539837.1"/>
    </source>
</evidence>
<evidence type="ECO:0000256" key="4">
    <source>
        <dbReference type="ARBA" id="ARBA00022989"/>
    </source>
</evidence>
<evidence type="ECO:0000256" key="6">
    <source>
        <dbReference type="ARBA" id="ARBA00038076"/>
    </source>
</evidence>
<keyword evidence="4 7" id="KW-1133">Transmembrane helix</keyword>
<evidence type="ECO:0000259" key="9">
    <source>
        <dbReference type="Pfam" id="PF12704"/>
    </source>
</evidence>
<keyword evidence="11" id="KW-1185">Reference proteome</keyword>
<sequence>MRSFLTMLGIIIGVGAVIILVSIMDGVTGQVTDVFESIGMNNISVSITSRGSTRQISPDDLYEMVDEHQDLFTYVSPNVSLNATVKSPTASDNTRASVTGVDETYDKINTLTVEQGRFLQYVDVSKMLKVCVIGTYYEHEYYEKGKALGETMKINGEPYTIVGVLEEKADSEEGSSDQCIYIPYTNASKMSWNSTIGSYTIMAADTNRITEAKTILEQTLTKILGSSDFYNIISTKEILDEMTTITNTMKMALVCIAGISLLVGGIGIMNIMLVSVTERTKEIGIRKSLGAKKKHIMQQFVFEAGTVSGIGGVIGIVVGILLSSAAGKLLDITVTPSVSAIVVAFTVSVAIGVIFGFLPAKNAANLNPIDALRFE</sequence>
<keyword evidence="3 7" id="KW-0812">Transmembrane</keyword>
<dbReference type="PANTHER" id="PTHR30572">
    <property type="entry name" value="MEMBRANE COMPONENT OF TRANSPORTER-RELATED"/>
    <property type="match status" value="1"/>
</dbReference>
<evidence type="ECO:0000256" key="3">
    <source>
        <dbReference type="ARBA" id="ARBA00022692"/>
    </source>
</evidence>
<name>A0A926HTS3_9FIRM</name>
<evidence type="ECO:0000313" key="11">
    <source>
        <dbReference type="Proteomes" id="UP000611762"/>
    </source>
</evidence>
<dbReference type="Proteomes" id="UP000611762">
    <property type="component" value="Unassembled WGS sequence"/>
</dbReference>
<dbReference type="PANTHER" id="PTHR30572:SF4">
    <property type="entry name" value="ABC TRANSPORTER PERMEASE YTRF"/>
    <property type="match status" value="1"/>
</dbReference>
<keyword evidence="5 7" id="KW-0472">Membrane</keyword>
<feature type="domain" description="ABC3 transporter permease C-terminal" evidence="8">
    <location>
        <begin position="255"/>
        <end position="368"/>
    </location>
</feature>
<reference evidence="10" key="1">
    <citation type="submission" date="2020-08" db="EMBL/GenBank/DDBJ databases">
        <title>Genome public.</title>
        <authorList>
            <person name="Liu C."/>
            <person name="Sun Q."/>
        </authorList>
    </citation>
    <scope>NUCLEOTIDE SEQUENCE</scope>
    <source>
        <strain evidence="10">H8</strain>
    </source>
</reference>